<dbReference type="AlphaFoldDB" id="A0A177E2Y2"/>
<evidence type="ECO:0008006" key="5">
    <source>
        <dbReference type="Google" id="ProtNLM"/>
    </source>
</evidence>
<keyword evidence="2" id="KW-0472">Membrane</keyword>
<evidence type="ECO:0000313" key="4">
    <source>
        <dbReference type="Proteomes" id="UP000077248"/>
    </source>
</evidence>
<name>A0A177E2Y2_ALTAL</name>
<organism evidence="3 4">
    <name type="scientific">Alternaria alternata</name>
    <name type="common">Alternaria rot fungus</name>
    <name type="synonym">Torula alternata</name>
    <dbReference type="NCBI Taxonomy" id="5599"/>
    <lineage>
        <taxon>Eukaryota</taxon>
        <taxon>Fungi</taxon>
        <taxon>Dikarya</taxon>
        <taxon>Ascomycota</taxon>
        <taxon>Pezizomycotina</taxon>
        <taxon>Dothideomycetes</taxon>
        <taxon>Pleosporomycetidae</taxon>
        <taxon>Pleosporales</taxon>
        <taxon>Pleosporineae</taxon>
        <taxon>Pleosporaceae</taxon>
        <taxon>Alternaria</taxon>
        <taxon>Alternaria sect. Alternaria</taxon>
        <taxon>Alternaria alternata complex</taxon>
    </lineage>
</organism>
<evidence type="ECO:0000256" key="1">
    <source>
        <dbReference type="SAM" id="MobiDB-lite"/>
    </source>
</evidence>
<dbReference type="PANTHER" id="PTHR37451">
    <property type="entry name" value="MARVEL DOMAIN"/>
    <property type="match status" value="1"/>
</dbReference>
<accession>A0A177E2Y2</accession>
<sequence>MNRIQRYRQDLSLPKHTKFAVEHTARLLFTIIILGLDAHIIQSPADNILVYSIALAAFTILTCTYYIVRLCTSTTTHNIKISLAIHLFMSFFWLVDTALIVVLISQWGEVDPTAHVKTFVVRVVIGAFECLLWLMPMAGLVLAVVDKREHMSTDEQIPLPRSYATTSRPTPITPTQRAEPWDDMVSPPPKRVFQPLLPEN</sequence>
<reference evidence="3 4" key="1">
    <citation type="submission" date="2016-05" db="EMBL/GenBank/DDBJ databases">
        <title>Comparative analysis of secretome profiles of manganese(II)-oxidizing ascomycete fungi.</title>
        <authorList>
            <consortium name="DOE Joint Genome Institute"/>
            <person name="Zeiner C.A."/>
            <person name="Purvine S.O."/>
            <person name="Zink E.M."/>
            <person name="Wu S."/>
            <person name="Pasa-Tolic L."/>
            <person name="Chaput D.L."/>
            <person name="Haridas S."/>
            <person name="Grigoriev I.V."/>
            <person name="Santelli C.M."/>
            <person name="Hansel C.M."/>
        </authorList>
    </citation>
    <scope>NUCLEOTIDE SEQUENCE [LARGE SCALE GENOMIC DNA]</scope>
    <source>
        <strain evidence="3 4">SRC1lrK2f</strain>
    </source>
</reference>
<dbReference type="GeneID" id="29113461"/>
<dbReference type="Proteomes" id="UP000077248">
    <property type="component" value="Unassembled WGS sequence"/>
</dbReference>
<dbReference type="VEuPathDB" id="FungiDB:CC77DRAFT_1055943"/>
<evidence type="ECO:0000256" key="2">
    <source>
        <dbReference type="SAM" id="Phobius"/>
    </source>
</evidence>
<dbReference type="RefSeq" id="XP_018391242.1">
    <property type="nucleotide sequence ID" value="XM_018527867.1"/>
</dbReference>
<protein>
    <recommendedName>
        <fullName evidence="5">MARVEL domain-containing protein</fullName>
    </recommendedName>
</protein>
<feature type="transmembrane region" description="Helical" evidence="2">
    <location>
        <begin position="119"/>
        <end position="145"/>
    </location>
</feature>
<proteinExistence type="predicted"/>
<keyword evidence="4" id="KW-1185">Reference proteome</keyword>
<evidence type="ECO:0000313" key="3">
    <source>
        <dbReference type="EMBL" id="OAG25821.1"/>
    </source>
</evidence>
<keyword evidence="2" id="KW-1133">Transmembrane helix</keyword>
<gene>
    <name evidence="3" type="ORF">CC77DRAFT_1055943</name>
</gene>
<feature type="transmembrane region" description="Helical" evidence="2">
    <location>
        <begin position="25"/>
        <end position="42"/>
    </location>
</feature>
<feature type="transmembrane region" description="Helical" evidence="2">
    <location>
        <begin position="83"/>
        <end position="107"/>
    </location>
</feature>
<dbReference type="KEGG" id="aalt:CC77DRAFT_1055943"/>
<dbReference type="PANTHER" id="PTHR37451:SF3">
    <property type="entry name" value="MARVEL DOMAIN-CONTAINING PROTEIN"/>
    <property type="match status" value="1"/>
</dbReference>
<dbReference type="OMA" id="TWMIASK"/>
<feature type="compositionally biased region" description="Polar residues" evidence="1">
    <location>
        <begin position="163"/>
        <end position="176"/>
    </location>
</feature>
<dbReference type="EMBL" id="KV441469">
    <property type="protein sequence ID" value="OAG25821.1"/>
    <property type="molecule type" value="Genomic_DNA"/>
</dbReference>
<feature type="transmembrane region" description="Helical" evidence="2">
    <location>
        <begin position="48"/>
        <end position="71"/>
    </location>
</feature>
<keyword evidence="2" id="KW-0812">Transmembrane</keyword>
<feature type="region of interest" description="Disordered" evidence="1">
    <location>
        <begin position="158"/>
        <end position="200"/>
    </location>
</feature>